<organism evidence="1 2">
    <name type="scientific">Paramecium octaurelia</name>
    <dbReference type="NCBI Taxonomy" id="43137"/>
    <lineage>
        <taxon>Eukaryota</taxon>
        <taxon>Sar</taxon>
        <taxon>Alveolata</taxon>
        <taxon>Ciliophora</taxon>
        <taxon>Intramacronucleata</taxon>
        <taxon>Oligohymenophorea</taxon>
        <taxon>Peniculida</taxon>
        <taxon>Parameciidae</taxon>
        <taxon>Paramecium</taxon>
    </lineage>
</organism>
<dbReference type="EMBL" id="CAJJDP010000158">
    <property type="protein sequence ID" value="CAD8212066.1"/>
    <property type="molecule type" value="Genomic_DNA"/>
</dbReference>
<evidence type="ECO:0000313" key="2">
    <source>
        <dbReference type="Proteomes" id="UP000683925"/>
    </source>
</evidence>
<sequence length="83" mass="9888">MDLKVLSKRHLLPIAITFQKQSDSPAFKDPQNRLIYEQLQYNTTGWFPLFQNLFKISQSNIVNKLRITYYIHICNMLSNKIQK</sequence>
<dbReference type="AlphaFoldDB" id="A0A8S1YC58"/>
<keyword evidence="2" id="KW-1185">Reference proteome</keyword>
<reference evidence="1" key="1">
    <citation type="submission" date="2021-01" db="EMBL/GenBank/DDBJ databases">
        <authorList>
            <consortium name="Genoscope - CEA"/>
            <person name="William W."/>
        </authorList>
    </citation>
    <scope>NUCLEOTIDE SEQUENCE</scope>
</reference>
<dbReference type="Proteomes" id="UP000683925">
    <property type="component" value="Unassembled WGS sequence"/>
</dbReference>
<gene>
    <name evidence="1" type="ORF">POCTA_138.1.T1560098</name>
</gene>
<evidence type="ECO:0000313" key="1">
    <source>
        <dbReference type="EMBL" id="CAD8212066.1"/>
    </source>
</evidence>
<comment type="caution">
    <text evidence="1">The sequence shown here is derived from an EMBL/GenBank/DDBJ whole genome shotgun (WGS) entry which is preliminary data.</text>
</comment>
<proteinExistence type="predicted"/>
<name>A0A8S1YC58_PAROT</name>
<accession>A0A8S1YC58</accession>
<protein>
    <submittedName>
        <fullName evidence="1">Uncharacterized protein</fullName>
    </submittedName>
</protein>